<name>A0A3D8VLX1_9BACI</name>
<dbReference type="EMBL" id="QTLC01000048">
    <property type="protein sequence ID" value="RDY70302.1"/>
    <property type="molecule type" value="Genomic_DNA"/>
</dbReference>
<comment type="caution">
    <text evidence="1">The sequence shown here is derived from an EMBL/GenBank/DDBJ whole genome shotgun (WGS) entry which is preliminary data.</text>
</comment>
<evidence type="ECO:0000313" key="2">
    <source>
        <dbReference type="Proteomes" id="UP000257032"/>
    </source>
</evidence>
<reference evidence="1 2" key="1">
    <citation type="submission" date="2018-08" db="EMBL/GenBank/DDBJ databases">
        <title>Genome sequence of strict halophilic Halobacillus trueperi SS1 isolated from Lunsu, a salty water body of North West Himalayas.</title>
        <authorList>
            <person name="Gupta S."/>
            <person name="Sharma P."/>
            <person name="Dev K."/>
            <person name="Baumler D."/>
            <person name="Sourirajan A."/>
        </authorList>
    </citation>
    <scope>NUCLEOTIDE SEQUENCE [LARGE SCALE GENOMIC DNA]</scope>
    <source>
        <strain evidence="1 2">SS1</strain>
    </source>
</reference>
<evidence type="ECO:0000313" key="1">
    <source>
        <dbReference type="EMBL" id="RDY70302.1"/>
    </source>
</evidence>
<organism evidence="1 2">
    <name type="scientific">Halobacillus trueperi</name>
    <dbReference type="NCBI Taxonomy" id="156205"/>
    <lineage>
        <taxon>Bacteria</taxon>
        <taxon>Bacillati</taxon>
        <taxon>Bacillota</taxon>
        <taxon>Bacilli</taxon>
        <taxon>Bacillales</taxon>
        <taxon>Bacillaceae</taxon>
        <taxon>Halobacillus</taxon>
    </lineage>
</organism>
<accession>A0A3D8VLX1</accession>
<sequence>MPTYNLKDKCQYSGCKLAPTYYAVGYQGVENTDAIYQMCEEHAFEIDECPALITGTRGHDILELAKRETAISQVNNSQVVNLPVRHAVWLIQQADKKSKYEEFIRACQFAGRDGLTTLRKEANQLLRDHTKAMNLNDILRKEQE</sequence>
<protein>
    <submittedName>
        <fullName evidence="1">Uncharacterized protein</fullName>
    </submittedName>
</protein>
<dbReference type="RefSeq" id="WP_115894479.1">
    <property type="nucleotide sequence ID" value="NZ_QTLC01000048.1"/>
</dbReference>
<proteinExistence type="predicted"/>
<dbReference type="AlphaFoldDB" id="A0A3D8VLX1"/>
<dbReference type="Proteomes" id="UP000257032">
    <property type="component" value="Unassembled WGS sequence"/>
</dbReference>
<gene>
    <name evidence="1" type="ORF">DXT76_13595</name>
</gene>